<organism evidence="2 3">
    <name type="scientific">Nocardioides dubius</name>
    <dbReference type="NCBI Taxonomy" id="317019"/>
    <lineage>
        <taxon>Bacteria</taxon>
        <taxon>Bacillati</taxon>
        <taxon>Actinomycetota</taxon>
        <taxon>Actinomycetes</taxon>
        <taxon>Propionibacteriales</taxon>
        <taxon>Nocardioidaceae</taxon>
        <taxon>Nocardioides</taxon>
    </lineage>
</organism>
<dbReference type="Gene3D" id="1.10.10.10">
    <property type="entry name" value="Winged helix-like DNA-binding domain superfamily/Winged helix DNA-binding domain"/>
    <property type="match status" value="1"/>
</dbReference>
<dbReference type="InterPro" id="IPR000835">
    <property type="entry name" value="HTH_MarR-typ"/>
</dbReference>
<accession>A0ABN1TS00</accession>
<feature type="domain" description="HTH marR-type" evidence="1">
    <location>
        <begin position="21"/>
        <end position="153"/>
    </location>
</feature>
<protein>
    <recommendedName>
        <fullName evidence="1">HTH marR-type domain-containing protein</fullName>
    </recommendedName>
</protein>
<evidence type="ECO:0000313" key="2">
    <source>
        <dbReference type="EMBL" id="GAA1100107.1"/>
    </source>
</evidence>
<sequence>MVNDSVASAMPPPAGPCDDSVEELAINLFTVARVLRSVLHRNHTNRGLRRGDAALLRALADHGPMRPGQLASQLGIGASAVSRQLAMLAETALVSRYSDPEDRRAEIVEITEEGHARLGELKQMYVAVMREYFGDWDQEEMREAAATLRALADSMNNKNMGDAAAALRTEEER</sequence>
<dbReference type="InterPro" id="IPR036388">
    <property type="entry name" value="WH-like_DNA-bd_sf"/>
</dbReference>
<dbReference type="InterPro" id="IPR036390">
    <property type="entry name" value="WH_DNA-bd_sf"/>
</dbReference>
<reference evidence="2 3" key="1">
    <citation type="journal article" date="2019" name="Int. J. Syst. Evol. Microbiol.">
        <title>The Global Catalogue of Microorganisms (GCM) 10K type strain sequencing project: providing services to taxonomists for standard genome sequencing and annotation.</title>
        <authorList>
            <consortium name="The Broad Institute Genomics Platform"/>
            <consortium name="The Broad Institute Genome Sequencing Center for Infectious Disease"/>
            <person name="Wu L."/>
            <person name="Ma J."/>
        </authorList>
    </citation>
    <scope>NUCLEOTIDE SEQUENCE [LARGE SCALE GENOMIC DNA]</scope>
    <source>
        <strain evidence="2 3">JCM 13008</strain>
    </source>
</reference>
<evidence type="ECO:0000313" key="3">
    <source>
        <dbReference type="Proteomes" id="UP001501581"/>
    </source>
</evidence>
<keyword evidence="3" id="KW-1185">Reference proteome</keyword>
<gene>
    <name evidence="2" type="ORF">GCM10009668_17370</name>
</gene>
<dbReference type="EMBL" id="BAAALG010000007">
    <property type="protein sequence ID" value="GAA1100107.1"/>
    <property type="molecule type" value="Genomic_DNA"/>
</dbReference>
<dbReference type="PROSITE" id="PS50995">
    <property type="entry name" value="HTH_MARR_2"/>
    <property type="match status" value="1"/>
</dbReference>
<dbReference type="InterPro" id="IPR039422">
    <property type="entry name" value="MarR/SlyA-like"/>
</dbReference>
<evidence type="ECO:0000259" key="1">
    <source>
        <dbReference type="PROSITE" id="PS50995"/>
    </source>
</evidence>
<dbReference type="Pfam" id="PF01047">
    <property type="entry name" value="MarR"/>
    <property type="match status" value="1"/>
</dbReference>
<dbReference type="CDD" id="cd00090">
    <property type="entry name" value="HTH_ARSR"/>
    <property type="match status" value="1"/>
</dbReference>
<dbReference type="PANTHER" id="PTHR33164">
    <property type="entry name" value="TRANSCRIPTIONAL REGULATOR, MARR FAMILY"/>
    <property type="match status" value="1"/>
</dbReference>
<dbReference type="InterPro" id="IPR011991">
    <property type="entry name" value="ArsR-like_HTH"/>
</dbReference>
<dbReference type="PRINTS" id="PR00598">
    <property type="entry name" value="HTHMARR"/>
</dbReference>
<dbReference type="SUPFAM" id="SSF46785">
    <property type="entry name" value="Winged helix' DNA-binding domain"/>
    <property type="match status" value="1"/>
</dbReference>
<proteinExistence type="predicted"/>
<dbReference type="Proteomes" id="UP001501581">
    <property type="component" value="Unassembled WGS sequence"/>
</dbReference>
<name>A0ABN1TS00_9ACTN</name>
<dbReference type="PANTHER" id="PTHR33164:SF57">
    <property type="entry name" value="MARR-FAMILY TRANSCRIPTIONAL REGULATOR"/>
    <property type="match status" value="1"/>
</dbReference>
<dbReference type="SMART" id="SM00347">
    <property type="entry name" value="HTH_MARR"/>
    <property type="match status" value="1"/>
</dbReference>
<comment type="caution">
    <text evidence="2">The sequence shown here is derived from an EMBL/GenBank/DDBJ whole genome shotgun (WGS) entry which is preliminary data.</text>
</comment>
<dbReference type="RefSeq" id="WP_343993411.1">
    <property type="nucleotide sequence ID" value="NZ_BAAALG010000007.1"/>
</dbReference>